<reference evidence="1" key="1">
    <citation type="submission" date="2021-05" db="EMBL/GenBank/DDBJ databases">
        <authorList>
            <person name="Alioto T."/>
            <person name="Alioto T."/>
            <person name="Gomez Garrido J."/>
        </authorList>
    </citation>
    <scope>NUCLEOTIDE SEQUENCE</scope>
</reference>
<name>A0A8D8ZPC1_9HEMI</name>
<sequence>MSVVPWMRGQCLVWDYTCVDTFAASYIRQTSENPGAAAELAAKRKHDKYKTIKGNGYHFIALSTETCGVWCSEMKQFVKEVGYKMMERTGDPKTPGYFRQTIALNIQRGNAASILGSLPDASPMSEVFYL</sequence>
<evidence type="ECO:0000313" key="1">
    <source>
        <dbReference type="EMBL" id="CAG6749662.1"/>
    </source>
</evidence>
<dbReference type="EMBL" id="HBUF01524063">
    <property type="protein sequence ID" value="CAG6749662.1"/>
    <property type="molecule type" value="Transcribed_RNA"/>
</dbReference>
<dbReference type="AlphaFoldDB" id="A0A8D8ZPC1"/>
<organism evidence="1">
    <name type="scientific">Cacopsylla melanoneura</name>
    <dbReference type="NCBI Taxonomy" id="428564"/>
    <lineage>
        <taxon>Eukaryota</taxon>
        <taxon>Metazoa</taxon>
        <taxon>Ecdysozoa</taxon>
        <taxon>Arthropoda</taxon>
        <taxon>Hexapoda</taxon>
        <taxon>Insecta</taxon>
        <taxon>Pterygota</taxon>
        <taxon>Neoptera</taxon>
        <taxon>Paraneoptera</taxon>
        <taxon>Hemiptera</taxon>
        <taxon>Sternorrhyncha</taxon>
        <taxon>Psylloidea</taxon>
        <taxon>Psyllidae</taxon>
        <taxon>Psyllinae</taxon>
        <taxon>Cacopsylla</taxon>
    </lineage>
</organism>
<proteinExistence type="predicted"/>
<protein>
    <submittedName>
        <fullName evidence="1">Uncharacterized protein</fullName>
    </submittedName>
</protein>
<accession>A0A8D8ZPC1</accession>